<dbReference type="Pfam" id="PF12730">
    <property type="entry name" value="ABC2_membrane_4"/>
    <property type="match status" value="1"/>
</dbReference>
<evidence type="ECO:0000313" key="3">
    <source>
        <dbReference type="Proteomes" id="UP001500888"/>
    </source>
</evidence>
<proteinExistence type="predicted"/>
<feature type="transmembrane region" description="Helical" evidence="1">
    <location>
        <begin position="143"/>
        <end position="165"/>
    </location>
</feature>
<organism evidence="2 3">
    <name type="scientific">Sphaerisporangium flaviroseum</name>
    <dbReference type="NCBI Taxonomy" id="509199"/>
    <lineage>
        <taxon>Bacteria</taxon>
        <taxon>Bacillati</taxon>
        <taxon>Actinomycetota</taxon>
        <taxon>Actinomycetes</taxon>
        <taxon>Streptosporangiales</taxon>
        <taxon>Streptosporangiaceae</taxon>
        <taxon>Sphaerisporangium</taxon>
    </lineage>
</organism>
<keyword evidence="1" id="KW-0812">Transmembrane</keyword>
<evidence type="ECO:0000256" key="1">
    <source>
        <dbReference type="SAM" id="Phobius"/>
    </source>
</evidence>
<feature type="transmembrane region" description="Helical" evidence="1">
    <location>
        <begin position="20"/>
        <end position="43"/>
    </location>
</feature>
<keyword evidence="1" id="KW-0472">Membrane</keyword>
<accession>A0ABP7HLU8</accession>
<protein>
    <recommendedName>
        <fullName evidence="4">ABC transporter permease</fullName>
    </recommendedName>
</protein>
<evidence type="ECO:0008006" key="4">
    <source>
        <dbReference type="Google" id="ProtNLM"/>
    </source>
</evidence>
<dbReference type="EMBL" id="BAAAZR010000002">
    <property type="protein sequence ID" value="GAA3795610.1"/>
    <property type="molecule type" value="Genomic_DNA"/>
</dbReference>
<feature type="transmembrane region" description="Helical" evidence="1">
    <location>
        <begin position="177"/>
        <end position="198"/>
    </location>
</feature>
<evidence type="ECO:0000313" key="2">
    <source>
        <dbReference type="EMBL" id="GAA3795610.1"/>
    </source>
</evidence>
<name>A0ABP7HLU8_9ACTN</name>
<feature type="transmembrane region" description="Helical" evidence="1">
    <location>
        <begin position="63"/>
        <end position="82"/>
    </location>
</feature>
<gene>
    <name evidence="2" type="ORF">GCM10022226_13690</name>
</gene>
<keyword evidence="1" id="KW-1133">Transmembrane helix</keyword>
<feature type="transmembrane region" description="Helical" evidence="1">
    <location>
        <begin position="103"/>
        <end position="131"/>
    </location>
</feature>
<dbReference type="RefSeq" id="WP_344935640.1">
    <property type="nucleotide sequence ID" value="NZ_BAAAZR010000002.1"/>
</dbReference>
<comment type="caution">
    <text evidence="2">The sequence shown here is derived from an EMBL/GenBank/DDBJ whole genome shotgun (WGS) entry which is preliminary data.</text>
</comment>
<reference evidence="3" key="1">
    <citation type="journal article" date="2019" name="Int. J. Syst. Evol. Microbiol.">
        <title>The Global Catalogue of Microorganisms (GCM) 10K type strain sequencing project: providing services to taxonomists for standard genome sequencing and annotation.</title>
        <authorList>
            <consortium name="The Broad Institute Genomics Platform"/>
            <consortium name="The Broad Institute Genome Sequencing Center for Infectious Disease"/>
            <person name="Wu L."/>
            <person name="Ma J."/>
        </authorList>
    </citation>
    <scope>NUCLEOTIDE SEQUENCE [LARGE SCALE GENOMIC DNA]</scope>
    <source>
        <strain evidence="3">JCM 16908</strain>
    </source>
</reference>
<sequence>MINLVKAELLKARATRSVWALGAVGVAFSVVWAVVDVLVFMRLGDGSGSIDRKVQDAYSMAQQGYLLALILGIVVMAGEYRHQTITWAFLVTPRRGKVITAKLLACAVLGLVLGVASAVVTGIVTAILLAATGHPVTAPGVPLVLIGSVLSTTLWGVFGAALGALIRNQVAATTVAFLWFFYAEWFLVMLAPSVGRWVPTGVAKSVSGWSRDGMVGFDGRPIPGELLPVWAGGLVFLGYALAAAAAARLVSVRRDVT</sequence>
<keyword evidence="3" id="KW-1185">Reference proteome</keyword>
<feature type="transmembrane region" description="Helical" evidence="1">
    <location>
        <begin position="229"/>
        <end position="250"/>
    </location>
</feature>
<dbReference type="Proteomes" id="UP001500888">
    <property type="component" value="Unassembled WGS sequence"/>
</dbReference>